<proteinExistence type="predicted"/>
<evidence type="ECO:0000259" key="3">
    <source>
        <dbReference type="PROSITE" id="PS50887"/>
    </source>
</evidence>
<dbReference type="PROSITE" id="PS50887">
    <property type="entry name" value="GGDEF"/>
    <property type="match status" value="1"/>
</dbReference>
<dbReference type="PANTHER" id="PTHR46663">
    <property type="entry name" value="DIGUANYLATE CYCLASE DGCT-RELATED"/>
    <property type="match status" value="1"/>
</dbReference>
<dbReference type="SUPFAM" id="SSF55073">
    <property type="entry name" value="Nucleotide cyclase"/>
    <property type="match status" value="1"/>
</dbReference>
<comment type="caution">
    <text evidence="4">The sequence shown here is derived from an EMBL/GenBank/DDBJ whole genome shotgun (WGS) entry which is preliminary data.</text>
</comment>
<dbReference type="PROSITE" id="PS50885">
    <property type="entry name" value="HAMP"/>
    <property type="match status" value="1"/>
</dbReference>
<sequence length="409" mass="43027">MAGPTQLPSVRQVLSRVHFRVTLVAVAIAGLTVMLTGFAALGIYARQNLELIAQTASYSVAPALVFEDPDAARLAIEPLAESPGVAGIAVFGPSARPFAARIKSTPAAGSSIGWVAKSLFFPRPVAAPVTQGGRVIGEVRVEGDAAIVAGYIRAGLLGGLACLLLTAIATSLLARRLQEEIAVPLQAMAAVAHAVRVGRAFDRRAPRASIREIDTLRDDFNALLAELEEWHHRMRDENAALSHQATHDPLTGLPNRALLEQELSAVLERARREGTSFALLYADGDGFKAINDEYGHAAGDAVLVAIGRRLRKGLRASDVAARLGGDEFAILLAAPSGAEAVARASEGIALQMAAPIALPGGEQVVVGLTLGAAVYPRDGEDLAALVHHADLEMLTAKQGRPQHRKEGRK</sequence>
<dbReference type="AlphaFoldDB" id="A0A7X5ZWH3"/>
<dbReference type="InterPro" id="IPR033417">
    <property type="entry name" value="CHASE8"/>
</dbReference>
<keyword evidence="1" id="KW-1133">Transmembrane helix</keyword>
<dbReference type="NCBIfam" id="TIGR00254">
    <property type="entry name" value="GGDEF"/>
    <property type="match status" value="1"/>
</dbReference>
<dbReference type="SMART" id="SM00267">
    <property type="entry name" value="GGDEF"/>
    <property type="match status" value="1"/>
</dbReference>
<feature type="transmembrane region" description="Helical" evidence="1">
    <location>
        <begin position="21"/>
        <end position="45"/>
    </location>
</feature>
<dbReference type="Pfam" id="PF17152">
    <property type="entry name" value="CHASE8"/>
    <property type="match status" value="1"/>
</dbReference>
<evidence type="ECO:0000256" key="1">
    <source>
        <dbReference type="SAM" id="Phobius"/>
    </source>
</evidence>
<feature type="domain" description="GGDEF" evidence="3">
    <location>
        <begin position="275"/>
        <end position="409"/>
    </location>
</feature>
<dbReference type="Pfam" id="PF00990">
    <property type="entry name" value="GGDEF"/>
    <property type="match status" value="1"/>
</dbReference>
<dbReference type="GO" id="GO:0007165">
    <property type="term" value="P:signal transduction"/>
    <property type="evidence" value="ECO:0007669"/>
    <property type="project" value="InterPro"/>
</dbReference>
<dbReference type="InterPro" id="IPR000160">
    <property type="entry name" value="GGDEF_dom"/>
</dbReference>
<dbReference type="PANTHER" id="PTHR46663:SF2">
    <property type="entry name" value="GGDEF DOMAIN-CONTAINING PROTEIN"/>
    <property type="match status" value="1"/>
</dbReference>
<evidence type="ECO:0000313" key="4">
    <source>
        <dbReference type="EMBL" id="NIJ65428.1"/>
    </source>
</evidence>
<dbReference type="EMBL" id="JAASQV010000002">
    <property type="protein sequence ID" value="NIJ65428.1"/>
    <property type="molecule type" value="Genomic_DNA"/>
</dbReference>
<dbReference type="InterPro" id="IPR043128">
    <property type="entry name" value="Rev_trsase/Diguanyl_cyclase"/>
</dbReference>
<reference evidence="4 5" key="1">
    <citation type="submission" date="2020-03" db="EMBL/GenBank/DDBJ databases">
        <title>Genomic Encyclopedia of Type Strains, Phase IV (KMG-IV): sequencing the most valuable type-strain genomes for metagenomic binning, comparative biology and taxonomic classification.</title>
        <authorList>
            <person name="Goeker M."/>
        </authorList>
    </citation>
    <scope>NUCLEOTIDE SEQUENCE [LARGE SCALE GENOMIC DNA]</scope>
    <source>
        <strain evidence="4 5">DSM 4733</strain>
    </source>
</reference>
<dbReference type="InterPro" id="IPR052163">
    <property type="entry name" value="DGC-Regulatory_Protein"/>
</dbReference>
<name>A0A7X5ZWH3_9SPHN</name>
<organism evidence="4 5">
    <name type="scientific">Sphingomonas leidyi</name>
    <dbReference type="NCBI Taxonomy" id="68569"/>
    <lineage>
        <taxon>Bacteria</taxon>
        <taxon>Pseudomonadati</taxon>
        <taxon>Pseudomonadota</taxon>
        <taxon>Alphaproteobacteria</taxon>
        <taxon>Sphingomonadales</taxon>
        <taxon>Sphingomonadaceae</taxon>
        <taxon>Sphingomonas</taxon>
    </lineage>
</organism>
<dbReference type="CDD" id="cd01949">
    <property type="entry name" value="GGDEF"/>
    <property type="match status" value="1"/>
</dbReference>
<protein>
    <submittedName>
        <fullName evidence="4">Diguanylate cyclase (GGDEF)-like protein</fullName>
    </submittedName>
</protein>
<dbReference type="RefSeq" id="WP_167299824.1">
    <property type="nucleotide sequence ID" value="NZ_CP170557.1"/>
</dbReference>
<keyword evidence="1" id="KW-0472">Membrane</keyword>
<keyword evidence="5" id="KW-1185">Reference proteome</keyword>
<dbReference type="Gene3D" id="3.30.70.270">
    <property type="match status" value="1"/>
</dbReference>
<dbReference type="InterPro" id="IPR029787">
    <property type="entry name" value="Nucleotide_cyclase"/>
</dbReference>
<dbReference type="Gene3D" id="6.10.340.10">
    <property type="match status" value="1"/>
</dbReference>
<dbReference type="InterPro" id="IPR003660">
    <property type="entry name" value="HAMP_dom"/>
</dbReference>
<keyword evidence="1" id="KW-0812">Transmembrane</keyword>
<evidence type="ECO:0000259" key="2">
    <source>
        <dbReference type="PROSITE" id="PS50885"/>
    </source>
</evidence>
<dbReference type="Proteomes" id="UP000564677">
    <property type="component" value="Unassembled WGS sequence"/>
</dbReference>
<evidence type="ECO:0000313" key="5">
    <source>
        <dbReference type="Proteomes" id="UP000564677"/>
    </source>
</evidence>
<dbReference type="GO" id="GO:0016020">
    <property type="term" value="C:membrane"/>
    <property type="evidence" value="ECO:0007669"/>
    <property type="project" value="InterPro"/>
</dbReference>
<gene>
    <name evidence="4" type="ORF">FHR20_002390</name>
</gene>
<accession>A0A7X5ZWH3</accession>
<feature type="domain" description="HAMP" evidence="2">
    <location>
        <begin position="179"/>
        <end position="232"/>
    </location>
</feature>